<name>A0A4P6VQP8_9VIRU</name>
<proteinExistence type="predicted"/>
<organism evidence="1">
    <name type="scientific">Mimivirus LCMiAC02</name>
    <dbReference type="NCBI Taxonomy" id="2506609"/>
    <lineage>
        <taxon>Viruses</taxon>
        <taxon>Varidnaviria</taxon>
        <taxon>Bamfordvirae</taxon>
        <taxon>Nucleocytoviricota</taxon>
        <taxon>Megaviricetes</taxon>
        <taxon>Imitervirales</taxon>
        <taxon>Mimiviridae</taxon>
        <taxon>Klosneuvirinae</taxon>
    </lineage>
</organism>
<accession>A0A4P6VQP8</accession>
<sequence length="145" mass="17336">MTNNKNKSKIVNMEEYILGLFMVDILSVPEAKNEAKYKKAGLTPSTYNYNNNILYDNHIIKEKMNEFKNSLKTFNEYLYFNWKVKYAMNCGKKSIKIKLIFPFNNLHILHTMIEKIKDKGYIINELNTEDTCNEIYSIWYLVHWD</sequence>
<evidence type="ECO:0000313" key="1">
    <source>
        <dbReference type="EMBL" id="QBK89395.1"/>
    </source>
</evidence>
<dbReference type="EMBL" id="MK500419">
    <property type="protein sequence ID" value="QBK89395.1"/>
    <property type="molecule type" value="Genomic_DNA"/>
</dbReference>
<reference evidence="1" key="1">
    <citation type="journal article" date="2019" name="MBio">
        <title>Virus Genomes from Deep Sea Sediments Expand the Ocean Megavirome and Support Independent Origins of Viral Gigantism.</title>
        <authorList>
            <person name="Backstrom D."/>
            <person name="Yutin N."/>
            <person name="Jorgensen S.L."/>
            <person name="Dharamshi J."/>
            <person name="Homa F."/>
            <person name="Zaremba-Niedwiedzka K."/>
            <person name="Spang A."/>
            <person name="Wolf Y.I."/>
            <person name="Koonin E.V."/>
            <person name="Ettema T.J."/>
        </authorList>
    </citation>
    <scope>NUCLEOTIDE SEQUENCE</scope>
</reference>
<protein>
    <submittedName>
        <fullName evidence="1">Uncharacterized protein</fullName>
    </submittedName>
</protein>
<gene>
    <name evidence="1" type="ORF">LCMiAC02_04900</name>
</gene>